<feature type="transmembrane region" description="Helical" evidence="7">
    <location>
        <begin position="203"/>
        <end position="228"/>
    </location>
</feature>
<proteinExistence type="inferred from homology"/>
<keyword evidence="5 7" id="KW-1133">Transmembrane helix</keyword>
<name>A0ABM8AL87_9DEIO</name>
<dbReference type="EMBL" id="AP026562">
    <property type="protein sequence ID" value="BDP44483.1"/>
    <property type="molecule type" value="Genomic_DNA"/>
</dbReference>
<dbReference type="CDD" id="cd06261">
    <property type="entry name" value="TM_PBP2"/>
    <property type="match status" value="1"/>
</dbReference>
<dbReference type="Proteomes" id="UP001064971">
    <property type="component" value="Plasmid pDAETH-2"/>
</dbReference>
<keyword evidence="4 7" id="KW-0812">Transmembrane</keyword>
<dbReference type="InterPro" id="IPR035906">
    <property type="entry name" value="MetI-like_sf"/>
</dbReference>
<feature type="transmembrane region" description="Helical" evidence="7">
    <location>
        <begin position="127"/>
        <end position="149"/>
    </location>
</feature>
<comment type="subcellular location">
    <subcellularLocation>
        <location evidence="1 7">Cell membrane</location>
        <topology evidence="1 7">Multi-pass membrane protein</topology>
    </subcellularLocation>
</comment>
<keyword evidence="3" id="KW-1003">Cell membrane</keyword>
<evidence type="ECO:0000313" key="9">
    <source>
        <dbReference type="EMBL" id="BDP44483.1"/>
    </source>
</evidence>
<geneLocation type="plasmid" evidence="9 10">
    <name>pDAETH-2</name>
</geneLocation>
<evidence type="ECO:0000256" key="3">
    <source>
        <dbReference type="ARBA" id="ARBA00022475"/>
    </source>
</evidence>
<keyword evidence="9" id="KW-0614">Plasmid</keyword>
<dbReference type="PANTHER" id="PTHR43744:SF8">
    <property type="entry name" value="SN-GLYCEROL-3-PHOSPHATE TRANSPORT SYSTEM PERMEASE PROTEIN UGPE"/>
    <property type="match status" value="1"/>
</dbReference>
<keyword evidence="6 7" id="KW-0472">Membrane</keyword>
<feature type="transmembrane region" description="Helical" evidence="7">
    <location>
        <begin position="161"/>
        <end position="182"/>
    </location>
</feature>
<evidence type="ECO:0000256" key="2">
    <source>
        <dbReference type="ARBA" id="ARBA00022448"/>
    </source>
</evidence>
<sequence>MTVQRADPAAPARVTVAQPGGMQAQRRAAAFWLHLALIPLALLFLAPLWLMLVFSTHPETAIFSPNPPLWFGGAFAENFRGLQADTNFLRTLGNSVVISTLYTLLSMLLTSMGGYAFSKYAFPGKNLLFGLILATLTIPTFVTIIPQFILVARDLKLSNTYWAVVLPTLANTIGIFYMRQAFQTVPNDLLNAARIDGANEWRIFWQIALPVVRPALAALAILLFLASWNDYLWPLIVLTQKDSYTMPVALGTLVGLTRVSWGGIMVGTAIATIPFLALFLALQRLFVAGIAGGAVKD</sequence>
<evidence type="ECO:0000256" key="1">
    <source>
        <dbReference type="ARBA" id="ARBA00004651"/>
    </source>
</evidence>
<feature type="transmembrane region" description="Helical" evidence="7">
    <location>
        <begin position="31"/>
        <end position="54"/>
    </location>
</feature>
<evidence type="ECO:0000259" key="8">
    <source>
        <dbReference type="PROSITE" id="PS50928"/>
    </source>
</evidence>
<dbReference type="InterPro" id="IPR000515">
    <property type="entry name" value="MetI-like"/>
</dbReference>
<evidence type="ECO:0000256" key="6">
    <source>
        <dbReference type="ARBA" id="ARBA00023136"/>
    </source>
</evidence>
<dbReference type="SUPFAM" id="SSF161098">
    <property type="entry name" value="MetI-like"/>
    <property type="match status" value="1"/>
</dbReference>
<accession>A0ABM8AL87</accession>
<gene>
    <name evidence="9" type="primary">ugpE_3</name>
    <name evidence="9" type="ORF">DAETH_44520</name>
</gene>
<dbReference type="Pfam" id="PF00528">
    <property type="entry name" value="BPD_transp_1"/>
    <property type="match status" value="1"/>
</dbReference>
<dbReference type="PROSITE" id="PS50928">
    <property type="entry name" value="ABC_TM1"/>
    <property type="match status" value="1"/>
</dbReference>
<protein>
    <submittedName>
        <fullName evidence="9">Sn-glycerol-3-phosphate transport system permease protein UgpE</fullName>
    </submittedName>
</protein>
<feature type="domain" description="ABC transmembrane type-1" evidence="8">
    <location>
        <begin position="92"/>
        <end position="282"/>
    </location>
</feature>
<evidence type="ECO:0000256" key="4">
    <source>
        <dbReference type="ARBA" id="ARBA00022692"/>
    </source>
</evidence>
<evidence type="ECO:0000256" key="5">
    <source>
        <dbReference type="ARBA" id="ARBA00022989"/>
    </source>
</evidence>
<keyword evidence="10" id="KW-1185">Reference proteome</keyword>
<dbReference type="Gene3D" id="1.10.3720.10">
    <property type="entry name" value="MetI-like"/>
    <property type="match status" value="1"/>
</dbReference>
<keyword evidence="2 7" id="KW-0813">Transport</keyword>
<evidence type="ECO:0000256" key="7">
    <source>
        <dbReference type="RuleBase" id="RU363032"/>
    </source>
</evidence>
<dbReference type="RefSeq" id="WP_344870195.1">
    <property type="nucleotide sequence ID" value="NZ_BAABDW010000071.1"/>
</dbReference>
<comment type="similarity">
    <text evidence="7">Belongs to the binding-protein-dependent transport system permease family.</text>
</comment>
<organism evidence="9 10">
    <name type="scientific">Deinococcus aetherius</name>
    <dbReference type="NCBI Taxonomy" id="200252"/>
    <lineage>
        <taxon>Bacteria</taxon>
        <taxon>Thermotogati</taxon>
        <taxon>Deinococcota</taxon>
        <taxon>Deinococci</taxon>
        <taxon>Deinococcales</taxon>
        <taxon>Deinococcaceae</taxon>
        <taxon>Deinococcus</taxon>
    </lineage>
</organism>
<dbReference type="PANTHER" id="PTHR43744">
    <property type="entry name" value="ABC TRANSPORTER PERMEASE PROTEIN MG189-RELATED-RELATED"/>
    <property type="match status" value="1"/>
</dbReference>
<feature type="transmembrane region" description="Helical" evidence="7">
    <location>
        <begin position="259"/>
        <end position="282"/>
    </location>
</feature>
<reference evidence="9" key="1">
    <citation type="submission" date="2022-07" db="EMBL/GenBank/DDBJ databases">
        <title>Complete Genome Sequence of the Radioresistant Bacterium Deinococcus aetherius ST0316, Isolated from the Air Dust collected in Lower Stratosphere above Japan.</title>
        <authorList>
            <person name="Satoh K."/>
            <person name="Hagiwara K."/>
            <person name="Katsumata K."/>
            <person name="Kubo A."/>
            <person name="Yokobori S."/>
            <person name="Yamagishi A."/>
            <person name="Oono Y."/>
            <person name="Narumi I."/>
        </authorList>
    </citation>
    <scope>NUCLEOTIDE SEQUENCE</scope>
    <source>
        <strain evidence="9">ST0316</strain>
        <plasmid evidence="9">pDAETH-2</plasmid>
    </source>
</reference>
<evidence type="ECO:0000313" key="10">
    <source>
        <dbReference type="Proteomes" id="UP001064971"/>
    </source>
</evidence>
<feature type="transmembrane region" description="Helical" evidence="7">
    <location>
        <begin position="96"/>
        <end position="115"/>
    </location>
</feature>